<dbReference type="SMART" id="SM00380">
    <property type="entry name" value="AP2"/>
    <property type="match status" value="1"/>
</dbReference>
<dbReference type="GO" id="GO:0003677">
    <property type="term" value="F:DNA binding"/>
    <property type="evidence" value="ECO:0007669"/>
    <property type="project" value="UniProtKB-KW"/>
</dbReference>
<comment type="similarity">
    <text evidence="7">Belongs to the AP2/ERF transcription factor family. ERF subfamily.</text>
</comment>
<evidence type="ECO:0000256" key="2">
    <source>
        <dbReference type="ARBA" id="ARBA00023015"/>
    </source>
</evidence>
<dbReference type="InterPro" id="IPR036955">
    <property type="entry name" value="AP2/ERF_dom_sf"/>
</dbReference>
<keyword evidence="4" id="KW-0010">Activator</keyword>
<comment type="caution">
    <text evidence="10">The sequence shown here is derived from an EMBL/GenBank/DDBJ whole genome shotgun (WGS) entry which is preliminary data.</text>
</comment>
<keyword evidence="3" id="KW-0238">DNA-binding</keyword>
<reference evidence="10 11" key="1">
    <citation type="journal article" date="2014" name="Agronomy (Basel)">
        <title>A Draft Genome Sequence for Ensete ventricosum, the Drought-Tolerant Tree Against Hunger.</title>
        <authorList>
            <person name="Harrison J."/>
            <person name="Moore K.A."/>
            <person name="Paszkiewicz K."/>
            <person name="Jones T."/>
            <person name="Grant M."/>
            <person name="Ambacheew D."/>
            <person name="Muzemil S."/>
            <person name="Studholme D.J."/>
        </authorList>
    </citation>
    <scope>NUCLEOTIDE SEQUENCE [LARGE SCALE GENOMIC DNA]</scope>
</reference>
<dbReference type="InterPro" id="IPR045277">
    <property type="entry name" value="DRE1A-I"/>
</dbReference>
<dbReference type="Proteomes" id="UP000287651">
    <property type="component" value="Unassembled WGS sequence"/>
</dbReference>
<dbReference type="CDD" id="cd00018">
    <property type="entry name" value="AP2"/>
    <property type="match status" value="1"/>
</dbReference>
<dbReference type="InterPro" id="IPR001471">
    <property type="entry name" value="AP2/ERF_dom"/>
</dbReference>
<dbReference type="Pfam" id="PF00847">
    <property type="entry name" value="AP2"/>
    <property type="match status" value="1"/>
</dbReference>
<dbReference type="EMBL" id="AMZH03012963">
    <property type="protein sequence ID" value="RRT50087.1"/>
    <property type="molecule type" value="Genomic_DNA"/>
</dbReference>
<keyword evidence="6" id="KW-0539">Nucleus</keyword>
<dbReference type="PROSITE" id="PS51032">
    <property type="entry name" value="AP2_ERF"/>
    <property type="match status" value="1"/>
</dbReference>
<proteinExistence type="inferred from homology"/>
<feature type="domain" description="AP2/ERF" evidence="9">
    <location>
        <begin position="239"/>
        <end position="295"/>
    </location>
</feature>
<dbReference type="PANTHER" id="PTHR31839:SF85">
    <property type="entry name" value="AP2_ERF DOMAIN-CONTAINING PROTEIN"/>
    <property type="match status" value="1"/>
</dbReference>
<dbReference type="FunFam" id="3.30.730.10:FF:000001">
    <property type="entry name" value="Ethylene-responsive transcription factor 2"/>
    <property type="match status" value="1"/>
</dbReference>
<dbReference type="PANTHER" id="PTHR31839">
    <property type="entry name" value="DEHYDRATION-RESPONSIVE ELEMENT-BINDING PROTEIN 1D"/>
    <property type="match status" value="1"/>
</dbReference>
<evidence type="ECO:0000256" key="7">
    <source>
        <dbReference type="ARBA" id="ARBA00024343"/>
    </source>
</evidence>
<evidence type="ECO:0000256" key="4">
    <source>
        <dbReference type="ARBA" id="ARBA00023159"/>
    </source>
</evidence>
<dbReference type="SUPFAM" id="SSF54171">
    <property type="entry name" value="DNA-binding domain"/>
    <property type="match status" value="1"/>
</dbReference>
<protein>
    <recommendedName>
        <fullName evidence="9">AP2/ERF domain-containing protein</fullName>
    </recommendedName>
</protein>
<evidence type="ECO:0000313" key="10">
    <source>
        <dbReference type="EMBL" id="RRT50087.1"/>
    </source>
</evidence>
<sequence>MGGRSISDQKNLDGLSPVKNVWMARDGWRFGIPWTCERCATPEFPNVRSCDMGPPSSAKMIEKNLLCLSSRCGLPQCLLSWHYWFRPVCASPLAVVSAQSPDVTSPTVKLVGLLILRSPCSVEMRGFYSNSYGASISKALILFIAYHTTAPHHAVRGPCDETRTVFPAVGDCRPCPITLVRCMAECPWDMHGHAGESSRAFTSSQLAEQMTRSYDQGAEAPQTEMEPRVRAGASRRHPSYRGIRYRSGKWVSEIREPRKSSRIWLGTYPTAEMAAVAYDVAAHALRGTDALLNFPDQIASRPSPLSSSPTHIRVAAAEAAASLMPSSGAGDEGAGAASAAAAVATVAPQQQPGSYIDEEEIFDMPQLLVNMAEGMLMSPPRLSPHGSDDSPEVSEDVPRPLGASKRVTVRLLRTLARSRSLRAHPGTPSFIEGTQFEIRG</sequence>
<keyword evidence="5" id="KW-0804">Transcription</keyword>
<evidence type="ECO:0000313" key="11">
    <source>
        <dbReference type="Proteomes" id="UP000287651"/>
    </source>
</evidence>
<name>A0A426YEI8_ENSVE</name>
<evidence type="ECO:0000256" key="8">
    <source>
        <dbReference type="SAM" id="MobiDB-lite"/>
    </source>
</evidence>
<comment type="subcellular location">
    <subcellularLocation>
        <location evidence="1">Nucleus</location>
    </subcellularLocation>
</comment>
<evidence type="ECO:0000256" key="6">
    <source>
        <dbReference type="ARBA" id="ARBA00023242"/>
    </source>
</evidence>
<feature type="region of interest" description="Disordered" evidence="8">
    <location>
        <begin position="215"/>
        <end position="237"/>
    </location>
</feature>
<accession>A0A426YEI8</accession>
<organism evidence="10 11">
    <name type="scientific">Ensete ventricosum</name>
    <name type="common">Abyssinian banana</name>
    <name type="synonym">Musa ensete</name>
    <dbReference type="NCBI Taxonomy" id="4639"/>
    <lineage>
        <taxon>Eukaryota</taxon>
        <taxon>Viridiplantae</taxon>
        <taxon>Streptophyta</taxon>
        <taxon>Embryophyta</taxon>
        <taxon>Tracheophyta</taxon>
        <taxon>Spermatophyta</taxon>
        <taxon>Magnoliopsida</taxon>
        <taxon>Liliopsida</taxon>
        <taxon>Zingiberales</taxon>
        <taxon>Musaceae</taxon>
        <taxon>Ensete</taxon>
    </lineage>
</organism>
<dbReference type="InterPro" id="IPR016177">
    <property type="entry name" value="DNA-bd_dom_sf"/>
</dbReference>
<dbReference type="Gene3D" id="3.30.730.10">
    <property type="entry name" value="AP2/ERF domain"/>
    <property type="match status" value="1"/>
</dbReference>
<evidence type="ECO:0000256" key="1">
    <source>
        <dbReference type="ARBA" id="ARBA00004123"/>
    </source>
</evidence>
<feature type="region of interest" description="Disordered" evidence="8">
    <location>
        <begin position="376"/>
        <end position="402"/>
    </location>
</feature>
<dbReference type="GO" id="GO:0005634">
    <property type="term" value="C:nucleus"/>
    <property type="evidence" value="ECO:0007669"/>
    <property type="project" value="UniProtKB-SubCell"/>
</dbReference>
<keyword evidence="2" id="KW-0805">Transcription regulation</keyword>
<evidence type="ECO:0000259" key="9">
    <source>
        <dbReference type="PROSITE" id="PS51032"/>
    </source>
</evidence>
<evidence type="ECO:0000256" key="3">
    <source>
        <dbReference type="ARBA" id="ARBA00023125"/>
    </source>
</evidence>
<dbReference type="GO" id="GO:0003700">
    <property type="term" value="F:DNA-binding transcription factor activity"/>
    <property type="evidence" value="ECO:0007669"/>
    <property type="project" value="InterPro"/>
</dbReference>
<dbReference type="AlphaFoldDB" id="A0A426YEI8"/>
<gene>
    <name evidence="10" type="ORF">B296_00032166</name>
</gene>
<evidence type="ECO:0000256" key="5">
    <source>
        <dbReference type="ARBA" id="ARBA00023163"/>
    </source>
</evidence>